<feature type="domain" description="TolB N-terminal" evidence="3">
    <location>
        <begin position="55"/>
        <end position="130"/>
    </location>
</feature>
<name>A0ABY0IHW5_9BACT</name>
<keyword evidence="2" id="KW-0732">Signal</keyword>
<accession>A0ABY0IHW5</accession>
<dbReference type="PANTHER" id="PTHR36842">
    <property type="entry name" value="PROTEIN TOLB HOMOLOG"/>
    <property type="match status" value="1"/>
</dbReference>
<evidence type="ECO:0000256" key="1">
    <source>
        <dbReference type="ARBA" id="ARBA00009820"/>
    </source>
</evidence>
<evidence type="ECO:0000256" key="2">
    <source>
        <dbReference type="SAM" id="SignalP"/>
    </source>
</evidence>
<evidence type="ECO:0000313" key="5">
    <source>
        <dbReference type="Proteomes" id="UP000443582"/>
    </source>
</evidence>
<sequence length="444" mass="50266">MKYILSVFISLLLFTNVLAENGLTVVSVGEAEVVKETLLVEKVFSEGAFTPNELEAAENYINIVRNDFKFYSNYFQVLPRRISQTSFDNVRFSTYKAKETNFLARFRVNRDNGTTNLEYRLWNTSNEKELVTGSIAYDQNNRSAIHEIADKFYRAIVGKPSIFKDKIVFVSDHKLPEGKKELFIMDFDGANPKRLTWHNGVVISPAVSHDGSKIVYSLIDESVKGAKKNVNLMIYDVATRKTKILSKRKGLNSGAIFTNDGEEIILTLSHQGNAELYRMHLKTRKLTRLTKKFAPDVDPSLNAEGTILTFLSGRPGKPMIYTMDPSGIEKDVKRISYVGKYNATPRFHPNASEIVFSSWLDNRFDLFKVGADGQNLVRLTKDFGSNEDPEYSKDGQFIIFTSLRVISQSKATQNVYIMDTWGKILGPLTSNFGKCTSGRWLKSL</sequence>
<dbReference type="InterPro" id="IPR007195">
    <property type="entry name" value="TolB_N"/>
</dbReference>
<evidence type="ECO:0000313" key="4">
    <source>
        <dbReference type="EMBL" id="RZF22544.1"/>
    </source>
</evidence>
<dbReference type="EMBL" id="QDKL01000001">
    <property type="protein sequence ID" value="RZF22544.1"/>
    <property type="molecule type" value="Genomic_DNA"/>
</dbReference>
<dbReference type="Proteomes" id="UP000443582">
    <property type="component" value="Unassembled WGS sequence"/>
</dbReference>
<dbReference type="Pfam" id="PF04052">
    <property type="entry name" value="TolB_N"/>
    <property type="match status" value="1"/>
</dbReference>
<keyword evidence="5" id="KW-1185">Reference proteome</keyword>
<proteinExistence type="inferred from homology"/>
<comment type="caution">
    <text evidence="4">The sequence shown here is derived from an EMBL/GenBank/DDBJ whole genome shotgun (WGS) entry which is preliminary data.</text>
</comment>
<reference evidence="5" key="1">
    <citation type="journal article" date="2019" name="Int. J. Syst. Evol. Microbiol.">
        <title>Halobacteriovorax valvorus sp. nov., a novel prokaryotic predator isolated from coastal seawater of China.</title>
        <authorList>
            <person name="Chen M.-X."/>
        </authorList>
    </citation>
    <scope>NUCLEOTIDE SEQUENCE [LARGE SCALE GENOMIC DNA]</scope>
    <source>
        <strain evidence="5">BL9</strain>
    </source>
</reference>
<dbReference type="SUPFAM" id="SSF52964">
    <property type="entry name" value="TolB, N-terminal domain"/>
    <property type="match status" value="1"/>
</dbReference>
<protein>
    <recommendedName>
        <fullName evidence="3">TolB N-terminal domain-containing protein</fullName>
    </recommendedName>
</protein>
<feature type="signal peptide" evidence="2">
    <location>
        <begin position="1"/>
        <end position="19"/>
    </location>
</feature>
<dbReference type="Pfam" id="PF07676">
    <property type="entry name" value="PD40"/>
    <property type="match status" value="2"/>
</dbReference>
<dbReference type="InterPro" id="IPR011659">
    <property type="entry name" value="WD40"/>
</dbReference>
<gene>
    <name evidence="4" type="ORF">DAY19_01880</name>
</gene>
<dbReference type="Gene3D" id="3.40.50.10070">
    <property type="entry name" value="TolB, N-terminal domain"/>
    <property type="match status" value="1"/>
</dbReference>
<dbReference type="InterPro" id="IPR011042">
    <property type="entry name" value="6-blade_b-propeller_TolB-like"/>
</dbReference>
<evidence type="ECO:0000259" key="3">
    <source>
        <dbReference type="Pfam" id="PF04052"/>
    </source>
</evidence>
<organism evidence="4 5">
    <name type="scientific">Halobacteriovorax vibrionivorans</name>
    <dbReference type="NCBI Taxonomy" id="2152716"/>
    <lineage>
        <taxon>Bacteria</taxon>
        <taxon>Pseudomonadati</taxon>
        <taxon>Bdellovibrionota</taxon>
        <taxon>Bacteriovoracia</taxon>
        <taxon>Bacteriovoracales</taxon>
        <taxon>Halobacteriovoraceae</taxon>
        <taxon>Halobacteriovorax</taxon>
    </lineage>
</organism>
<dbReference type="RefSeq" id="WP_114705489.1">
    <property type="nucleotide sequence ID" value="NZ_QDKL01000001.1"/>
</dbReference>
<feature type="chain" id="PRO_5045659985" description="TolB N-terminal domain-containing protein" evidence="2">
    <location>
        <begin position="20"/>
        <end position="444"/>
    </location>
</feature>
<dbReference type="PANTHER" id="PTHR36842:SF1">
    <property type="entry name" value="PROTEIN TOLB"/>
    <property type="match status" value="1"/>
</dbReference>
<comment type="similarity">
    <text evidence="1">Belongs to the TolB family.</text>
</comment>
<dbReference type="Gene3D" id="2.120.10.30">
    <property type="entry name" value="TolB, C-terminal domain"/>
    <property type="match status" value="1"/>
</dbReference>
<dbReference type="SUPFAM" id="SSF69304">
    <property type="entry name" value="Tricorn protease N-terminal domain"/>
    <property type="match status" value="1"/>
</dbReference>